<protein>
    <recommendedName>
        <fullName evidence="9">ABC transmembrane type-1 domain-containing protein</fullName>
    </recommendedName>
</protein>
<evidence type="ECO:0000256" key="4">
    <source>
        <dbReference type="ARBA" id="ARBA00022737"/>
    </source>
</evidence>
<evidence type="ECO:0000313" key="10">
    <source>
        <dbReference type="EMBL" id="KAL3322178.1"/>
    </source>
</evidence>
<comment type="caution">
    <text evidence="10">The sequence shown here is derived from an EMBL/GenBank/DDBJ whole genome shotgun (WGS) entry which is preliminary data.</text>
</comment>
<gene>
    <name evidence="10" type="ORF">AABB24_039685</name>
</gene>
<dbReference type="PROSITE" id="PS50929">
    <property type="entry name" value="ABC_TM1F"/>
    <property type="match status" value="1"/>
</dbReference>
<evidence type="ECO:0000256" key="1">
    <source>
        <dbReference type="ARBA" id="ARBA00007577"/>
    </source>
</evidence>
<dbReference type="InterPro" id="IPR036640">
    <property type="entry name" value="ABC1_TM_sf"/>
</dbReference>
<dbReference type="Pfam" id="PF00005">
    <property type="entry name" value="ABC_tran"/>
    <property type="match status" value="1"/>
</dbReference>
<sequence>MSNFIGAYGVGILMIWRLVLVVFSILLLLMIPSIIYQKALKRISRKVRDESNKAGNILEQWISSIRTVYSFVGERKSIEDYCAALEGCVELGVKQSLVKGLFFGSCGFVTGFAIRALLSYYGSILVMYNGVHGGNVYMVTLALFWGGKRLASGLLNIKDFAEAAAANKRVMEVIKRVPKIDSENCQALDNMTGEIEFKRVKFAYPSGPESIGLKDFSLKIPRGKTVAFVGGSGSAVIALLQRFYNPTAGEILLDGVVINKLQPKWLRYQMSLVSKEPALFATTIKENTLWQRGCIYGTSY</sequence>
<dbReference type="EMBL" id="JBJKTR010000024">
    <property type="protein sequence ID" value="KAL3322178.1"/>
    <property type="molecule type" value="Genomic_DNA"/>
</dbReference>
<evidence type="ECO:0000256" key="6">
    <source>
        <dbReference type="ARBA" id="ARBA00023136"/>
    </source>
</evidence>
<evidence type="ECO:0000256" key="7">
    <source>
        <dbReference type="ARBA" id="ARBA00023180"/>
    </source>
</evidence>
<keyword evidence="2" id="KW-0813">Transport</keyword>
<dbReference type="AlphaFoldDB" id="A0ABD2QRM5"/>
<accession>A0ABD2QRM5</accession>
<dbReference type="Proteomes" id="UP001627284">
    <property type="component" value="Unassembled WGS sequence"/>
</dbReference>
<dbReference type="PANTHER" id="PTHR45136:SF2">
    <property type="entry name" value="ABC TRANSPORTER DOMAIN-CONTAINING PROTEIN"/>
    <property type="match status" value="1"/>
</dbReference>
<evidence type="ECO:0000256" key="8">
    <source>
        <dbReference type="SAM" id="Phobius"/>
    </source>
</evidence>
<dbReference type="SUPFAM" id="SSF52540">
    <property type="entry name" value="P-loop containing nucleoside triphosphate hydrolases"/>
    <property type="match status" value="1"/>
</dbReference>
<feature type="transmembrane region" description="Helical" evidence="8">
    <location>
        <begin position="100"/>
        <end position="118"/>
    </location>
</feature>
<dbReference type="InterPro" id="IPR003439">
    <property type="entry name" value="ABC_transporter-like_ATP-bd"/>
</dbReference>
<keyword evidence="6 8" id="KW-0472">Membrane</keyword>
<evidence type="ECO:0000256" key="3">
    <source>
        <dbReference type="ARBA" id="ARBA00022692"/>
    </source>
</evidence>
<keyword evidence="4" id="KW-0677">Repeat</keyword>
<evidence type="ECO:0000256" key="5">
    <source>
        <dbReference type="ARBA" id="ARBA00022989"/>
    </source>
</evidence>
<organism evidence="10 11">
    <name type="scientific">Solanum stoloniferum</name>
    <dbReference type="NCBI Taxonomy" id="62892"/>
    <lineage>
        <taxon>Eukaryota</taxon>
        <taxon>Viridiplantae</taxon>
        <taxon>Streptophyta</taxon>
        <taxon>Embryophyta</taxon>
        <taxon>Tracheophyta</taxon>
        <taxon>Spermatophyta</taxon>
        <taxon>Magnoliopsida</taxon>
        <taxon>eudicotyledons</taxon>
        <taxon>Gunneridae</taxon>
        <taxon>Pentapetalae</taxon>
        <taxon>asterids</taxon>
        <taxon>lamiids</taxon>
        <taxon>Solanales</taxon>
        <taxon>Solanaceae</taxon>
        <taxon>Solanoideae</taxon>
        <taxon>Solaneae</taxon>
        <taxon>Solanum</taxon>
    </lineage>
</organism>
<reference evidence="10 11" key="1">
    <citation type="submission" date="2024-05" db="EMBL/GenBank/DDBJ databases">
        <title>De novo assembly of an allotetraploid wild potato.</title>
        <authorList>
            <person name="Hosaka A.J."/>
        </authorList>
    </citation>
    <scope>NUCLEOTIDE SEQUENCE [LARGE SCALE GENOMIC DNA]</scope>
    <source>
        <tissue evidence="10">Young leaves</tissue>
    </source>
</reference>
<dbReference type="SUPFAM" id="SSF90123">
    <property type="entry name" value="ABC transporter transmembrane region"/>
    <property type="match status" value="1"/>
</dbReference>
<comment type="similarity">
    <text evidence="1">Belongs to the ABC transporter superfamily. ABCB family. Multidrug resistance exporter (TC 3.A.1.201) subfamily.</text>
</comment>
<dbReference type="InterPro" id="IPR011527">
    <property type="entry name" value="ABC1_TM_dom"/>
</dbReference>
<dbReference type="PANTHER" id="PTHR45136">
    <property type="entry name" value="ABC TRANSPORTER DOMAIN-CONTAINING PROTEIN"/>
    <property type="match status" value="1"/>
</dbReference>
<proteinExistence type="inferred from homology"/>
<dbReference type="Gene3D" id="3.40.50.300">
    <property type="entry name" value="P-loop containing nucleotide triphosphate hydrolases"/>
    <property type="match status" value="1"/>
</dbReference>
<evidence type="ECO:0000313" key="11">
    <source>
        <dbReference type="Proteomes" id="UP001627284"/>
    </source>
</evidence>
<name>A0ABD2QRM5_9SOLN</name>
<evidence type="ECO:0000256" key="2">
    <source>
        <dbReference type="ARBA" id="ARBA00022448"/>
    </source>
</evidence>
<keyword evidence="3 8" id="KW-0812">Transmembrane</keyword>
<feature type="transmembrane region" description="Helical" evidence="8">
    <location>
        <begin position="124"/>
        <end position="145"/>
    </location>
</feature>
<dbReference type="Pfam" id="PF00664">
    <property type="entry name" value="ABC_membrane"/>
    <property type="match status" value="1"/>
</dbReference>
<dbReference type="InterPro" id="IPR027417">
    <property type="entry name" value="P-loop_NTPase"/>
</dbReference>
<keyword evidence="11" id="KW-1185">Reference proteome</keyword>
<evidence type="ECO:0000259" key="9">
    <source>
        <dbReference type="PROSITE" id="PS50929"/>
    </source>
</evidence>
<keyword evidence="7" id="KW-0325">Glycoprotein</keyword>
<keyword evidence="5 8" id="KW-1133">Transmembrane helix</keyword>
<feature type="transmembrane region" description="Helical" evidence="8">
    <location>
        <begin position="12"/>
        <end position="36"/>
    </location>
</feature>
<dbReference type="Gene3D" id="1.20.1560.10">
    <property type="entry name" value="ABC transporter type 1, transmembrane domain"/>
    <property type="match status" value="1"/>
</dbReference>
<feature type="domain" description="ABC transmembrane type-1" evidence="9">
    <location>
        <begin position="1"/>
        <end position="162"/>
    </location>
</feature>